<dbReference type="EMBL" id="JAPWGY010000002">
    <property type="protein sequence ID" value="MCZ4280621.1"/>
    <property type="molecule type" value="Genomic_DNA"/>
</dbReference>
<organism evidence="2 3">
    <name type="scientific">Kiloniella laminariae</name>
    <dbReference type="NCBI Taxonomy" id="454162"/>
    <lineage>
        <taxon>Bacteria</taxon>
        <taxon>Pseudomonadati</taxon>
        <taxon>Pseudomonadota</taxon>
        <taxon>Alphaproteobacteria</taxon>
        <taxon>Rhodospirillales</taxon>
        <taxon>Kiloniellaceae</taxon>
        <taxon>Kiloniella</taxon>
    </lineage>
</organism>
<dbReference type="SUPFAM" id="SSF50630">
    <property type="entry name" value="Acid proteases"/>
    <property type="match status" value="1"/>
</dbReference>
<dbReference type="RefSeq" id="WP_269422805.1">
    <property type="nucleotide sequence ID" value="NZ_JAPWGY010000002.1"/>
</dbReference>
<gene>
    <name evidence="2" type="ORF">O4H49_07515</name>
</gene>
<sequence>MQKKPKLTIEIGWREVISLPSLQIKDMKAKIDTGARTSALHAVDIKPFVQDGKDWVEFWVPLHHHRHGIQCFCEVVDQRHIKNTGGEAQERYVVKTTLVLGQQSWPIEVSLANRRSMGFALIIGRTAIRGKRILVNPGRSFLAGPPAVLTATTPED</sequence>
<name>A0ABT4LJU5_9PROT</name>
<accession>A0ABT4LJU5</accession>
<evidence type="ECO:0000259" key="1">
    <source>
        <dbReference type="Pfam" id="PF05618"/>
    </source>
</evidence>
<dbReference type="PANTHER" id="PTHR38037:SF1">
    <property type="entry name" value="ATP-DEPENDENT ZINC PROTEASE DOMAIN-CONTAINING PROTEIN-RELATED"/>
    <property type="match status" value="1"/>
</dbReference>
<proteinExistence type="predicted"/>
<dbReference type="Proteomes" id="UP001069802">
    <property type="component" value="Unassembled WGS sequence"/>
</dbReference>
<protein>
    <submittedName>
        <fullName evidence="2">RimK/LysX family protein</fullName>
    </submittedName>
</protein>
<keyword evidence="3" id="KW-1185">Reference proteome</keyword>
<dbReference type="PANTHER" id="PTHR38037">
    <property type="entry name" value="ZN_PROTEASE DOMAIN-CONTAINING PROTEIN"/>
    <property type="match status" value="1"/>
</dbReference>
<dbReference type="InterPro" id="IPR021109">
    <property type="entry name" value="Peptidase_aspartic_dom_sf"/>
</dbReference>
<feature type="domain" description="Retropepsin-like aspartic endopeptidase" evidence="1">
    <location>
        <begin position="11"/>
        <end position="144"/>
    </location>
</feature>
<evidence type="ECO:0000313" key="2">
    <source>
        <dbReference type="EMBL" id="MCZ4280621.1"/>
    </source>
</evidence>
<reference evidence="2" key="1">
    <citation type="submission" date="2022-12" db="EMBL/GenBank/DDBJ databases">
        <title>Bacterial isolates from different developmental stages of Nematostella vectensis.</title>
        <authorList>
            <person name="Fraune S."/>
        </authorList>
    </citation>
    <scope>NUCLEOTIDE SEQUENCE</scope>
    <source>
        <strain evidence="2">G21630-S1</strain>
    </source>
</reference>
<dbReference type="Gene3D" id="2.40.70.10">
    <property type="entry name" value="Acid Proteases"/>
    <property type="match status" value="1"/>
</dbReference>
<dbReference type="Pfam" id="PF05618">
    <property type="entry name" value="Zn_protease"/>
    <property type="match status" value="1"/>
</dbReference>
<evidence type="ECO:0000313" key="3">
    <source>
        <dbReference type="Proteomes" id="UP001069802"/>
    </source>
</evidence>
<comment type="caution">
    <text evidence="2">The sequence shown here is derived from an EMBL/GenBank/DDBJ whole genome shotgun (WGS) entry which is preliminary data.</text>
</comment>
<dbReference type="InterPro" id="IPR008503">
    <property type="entry name" value="Asp_endopeptidase"/>
</dbReference>